<evidence type="ECO:0000313" key="11">
    <source>
        <dbReference type="Proteomes" id="UP000315395"/>
    </source>
</evidence>
<dbReference type="GO" id="GO:0016020">
    <property type="term" value="C:membrane"/>
    <property type="evidence" value="ECO:0007669"/>
    <property type="project" value="UniProtKB-SubCell"/>
</dbReference>
<comment type="pathway">
    <text evidence="2">Carotenoid biosynthesis.</text>
</comment>
<keyword evidence="6 8" id="KW-0472">Membrane</keyword>
<dbReference type="EMBL" id="CP041616">
    <property type="protein sequence ID" value="QDO90007.1"/>
    <property type="molecule type" value="Genomic_DNA"/>
</dbReference>
<proteinExistence type="predicted"/>
<feature type="domain" description="Lycopene cyclase" evidence="9">
    <location>
        <begin position="3"/>
        <end position="95"/>
    </location>
</feature>
<evidence type="ECO:0000313" key="10">
    <source>
        <dbReference type="EMBL" id="QDO90007.1"/>
    </source>
</evidence>
<reference evidence="10 11" key="1">
    <citation type="submission" date="2019-07" db="EMBL/GenBank/DDBJ databases">
        <title>complete genome sequencing of Ornithinimicrobium sp. H23M54.</title>
        <authorList>
            <person name="Bae J.-W."/>
            <person name="Lee S.-Y."/>
        </authorList>
    </citation>
    <scope>NUCLEOTIDE SEQUENCE [LARGE SCALE GENOMIC DNA]</scope>
    <source>
        <strain evidence="10 11">H23M54</strain>
    </source>
</reference>
<evidence type="ECO:0000256" key="6">
    <source>
        <dbReference type="ARBA" id="ARBA00023136"/>
    </source>
</evidence>
<protein>
    <submittedName>
        <fullName evidence="10">Lycopene cyclase domain-containing protein</fullName>
    </submittedName>
</protein>
<evidence type="ECO:0000256" key="2">
    <source>
        <dbReference type="ARBA" id="ARBA00004829"/>
    </source>
</evidence>
<organism evidence="10 11">
    <name type="scientific">Ornithinimicrobium ciconiae</name>
    <dbReference type="NCBI Taxonomy" id="2594265"/>
    <lineage>
        <taxon>Bacteria</taxon>
        <taxon>Bacillati</taxon>
        <taxon>Actinomycetota</taxon>
        <taxon>Actinomycetes</taxon>
        <taxon>Micrococcales</taxon>
        <taxon>Ornithinimicrobiaceae</taxon>
        <taxon>Ornithinimicrobium</taxon>
    </lineage>
</organism>
<dbReference type="GO" id="GO:0016117">
    <property type="term" value="P:carotenoid biosynthetic process"/>
    <property type="evidence" value="ECO:0007669"/>
    <property type="project" value="UniProtKB-KW"/>
</dbReference>
<dbReference type="KEGG" id="orz:FNH13_18150"/>
<evidence type="ECO:0000256" key="8">
    <source>
        <dbReference type="SAM" id="Phobius"/>
    </source>
</evidence>
<feature type="transmembrane region" description="Helical" evidence="8">
    <location>
        <begin position="6"/>
        <end position="27"/>
    </location>
</feature>
<keyword evidence="11" id="KW-1185">Reference proteome</keyword>
<dbReference type="OrthoDB" id="4411839at2"/>
<evidence type="ECO:0000256" key="4">
    <source>
        <dbReference type="ARBA" id="ARBA00022746"/>
    </source>
</evidence>
<keyword evidence="3 8" id="KW-0812">Transmembrane</keyword>
<name>A0A516GEP8_9MICO</name>
<comment type="subcellular location">
    <subcellularLocation>
        <location evidence="1">Membrane</location>
        <topology evidence="1">Multi-pass membrane protein</topology>
    </subcellularLocation>
</comment>
<feature type="transmembrane region" description="Helical" evidence="8">
    <location>
        <begin position="39"/>
        <end position="59"/>
    </location>
</feature>
<dbReference type="Pfam" id="PF18916">
    <property type="entry name" value="Lycopene_cyc"/>
    <property type="match status" value="1"/>
</dbReference>
<keyword evidence="7" id="KW-0413">Isomerase</keyword>
<keyword evidence="5 8" id="KW-1133">Transmembrane helix</keyword>
<dbReference type="GO" id="GO:0045436">
    <property type="term" value="F:lycopene beta cyclase activity"/>
    <property type="evidence" value="ECO:0007669"/>
    <property type="project" value="UniProtKB-ARBA"/>
</dbReference>
<evidence type="ECO:0000256" key="1">
    <source>
        <dbReference type="ARBA" id="ARBA00004141"/>
    </source>
</evidence>
<evidence type="ECO:0000256" key="7">
    <source>
        <dbReference type="ARBA" id="ARBA00023235"/>
    </source>
</evidence>
<dbReference type="NCBIfam" id="TIGR03462">
    <property type="entry name" value="CarR_dom_SF"/>
    <property type="match status" value="1"/>
</dbReference>
<dbReference type="Proteomes" id="UP000315395">
    <property type="component" value="Chromosome"/>
</dbReference>
<dbReference type="AlphaFoldDB" id="A0A516GEP8"/>
<sequence length="103" mass="11183">MTYATLAAIFVGISAVVAAIATVQRGLGSQWWLRTGSTIAALLVLTIIFDSVMILADLFRFDEGSLLGVRLWHAPVEDLAWPLAAGLLLPSLRELLPRREPTP</sequence>
<dbReference type="InterPro" id="IPR017825">
    <property type="entry name" value="Lycopene_cyclase_dom"/>
</dbReference>
<evidence type="ECO:0000256" key="3">
    <source>
        <dbReference type="ARBA" id="ARBA00022692"/>
    </source>
</evidence>
<gene>
    <name evidence="10" type="ORF">FNH13_18150</name>
</gene>
<evidence type="ECO:0000259" key="9">
    <source>
        <dbReference type="Pfam" id="PF18916"/>
    </source>
</evidence>
<evidence type="ECO:0000256" key="5">
    <source>
        <dbReference type="ARBA" id="ARBA00022989"/>
    </source>
</evidence>
<dbReference type="RefSeq" id="WP_143784724.1">
    <property type="nucleotide sequence ID" value="NZ_CP041616.1"/>
</dbReference>
<accession>A0A516GEP8</accession>
<dbReference type="GO" id="GO:0016872">
    <property type="term" value="F:intramolecular lyase activity"/>
    <property type="evidence" value="ECO:0007669"/>
    <property type="project" value="InterPro"/>
</dbReference>
<keyword evidence="4" id="KW-0125">Carotenoid biosynthesis</keyword>